<dbReference type="RefSeq" id="WP_274691356.1">
    <property type="nucleotide sequence ID" value="NZ_JAPMOU010000050.1"/>
</dbReference>
<organism evidence="4 5">
    <name type="scientific">Spartinivicinus poritis</name>
    <dbReference type="NCBI Taxonomy" id="2994640"/>
    <lineage>
        <taxon>Bacteria</taxon>
        <taxon>Pseudomonadati</taxon>
        <taxon>Pseudomonadota</taxon>
        <taxon>Gammaproteobacteria</taxon>
        <taxon>Oceanospirillales</taxon>
        <taxon>Zooshikellaceae</taxon>
        <taxon>Spartinivicinus</taxon>
    </lineage>
</organism>
<keyword evidence="2" id="KW-0472">Membrane</keyword>
<dbReference type="InterPro" id="IPR050739">
    <property type="entry name" value="MFP"/>
</dbReference>
<proteinExistence type="predicted"/>
<evidence type="ECO:0000256" key="2">
    <source>
        <dbReference type="SAM" id="Phobius"/>
    </source>
</evidence>
<dbReference type="PANTHER" id="PTHR30386:SF28">
    <property type="entry name" value="EXPORTED PROTEIN"/>
    <property type="match status" value="1"/>
</dbReference>
<keyword evidence="2" id="KW-0812">Transmembrane</keyword>
<gene>
    <name evidence="4" type="ORF">ORQ98_24085</name>
</gene>
<keyword evidence="2" id="KW-1133">Transmembrane helix</keyword>
<keyword evidence="1" id="KW-0175">Coiled coil</keyword>
<evidence type="ECO:0000256" key="1">
    <source>
        <dbReference type="SAM" id="Coils"/>
    </source>
</evidence>
<reference evidence="4 5" key="1">
    <citation type="submission" date="2022-11" db="EMBL/GenBank/DDBJ databases">
        <title>Spartinivicinus poritis sp. nov., isolated from scleractinian coral Porites lutea.</title>
        <authorList>
            <person name="Zhang G."/>
            <person name="Cai L."/>
            <person name="Wei Q."/>
        </authorList>
    </citation>
    <scope>NUCLEOTIDE SEQUENCE [LARGE SCALE GENOMIC DNA]</scope>
    <source>
        <strain evidence="4 5">A2-2</strain>
    </source>
</reference>
<dbReference type="PRINTS" id="PR01490">
    <property type="entry name" value="RTXTOXIND"/>
</dbReference>
<dbReference type="Proteomes" id="UP001528823">
    <property type="component" value="Unassembled WGS sequence"/>
</dbReference>
<accession>A0ABT5UFS8</accession>
<sequence length="410" mass="46650">MNDKTKNLFRKEVLEHRSNNFGNIIIIRPISFTFFIAGITFIVLLALIYLYFGSYNRIEHVQGVLKTVTGLSEIYGSEQGFINKVYISEGEYIEAGEYLYSIKTGRQSSNGDVDQIAASSIKKNLDVINEQISILKTKHKNEKVKLNVNRKELKNDVIHLKNKLKLEEKKYSLSKQKLDSYQVLYQKGLVSKIKLNDMSREIIQHEITIDSIKSKLYSKNLKLNQYATYISDLVVSHNLEVNKLKEKYISLEKELIGVESKSSYIVKAPISGLVSTPVLKVGESVQTEYPILTILPDDLTLEAELYIPSRAIGFVTVGQTVMLKYASYPYQKFGMSKGKISKVSKNIIHPENLKYSSSVKEPVYRVFVKLNSQFVSAFDKQYPLQVGMSLVADIIGEPRSLLEWIFSPLS</sequence>
<feature type="transmembrane region" description="Helical" evidence="2">
    <location>
        <begin position="21"/>
        <end position="52"/>
    </location>
</feature>
<feature type="coiled-coil region" evidence="1">
    <location>
        <begin position="234"/>
        <end position="261"/>
    </location>
</feature>
<dbReference type="EMBL" id="JAPMOU010000050">
    <property type="protein sequence ID" value="MDE1465045.1"/>
    <property type="molecule type" value="Genomic_DNA"/>
</dbReference>
<dbReference type="Pfam" id="PF26002">
    <property type="entry name" value="Beta-barrel_AprE"/>
    <property type="match status" value="1"/>
</dbReference>
<dbReference type="PANTHER" id="PTHR30386">
    <property type="entry name" value="MEMBRANE FUSION SUBUNIT OF EMRAB-TOLC MULTIDRUG EFFLUX PUMP"/>
    <property type="match status" value="1"/>
</dbReference>
<protein>
    <submittedName>
        <fullName evidence="4">HlyD family efflux transporter periplasmic adaptor subunit</fullName>
    </submittedName>
</protein>
<keyword evidence="5" id="KW-1185">Reference proteome</keyword>
<comment type="caution">
    <text evidence="4">The sequence shown here is derived from an EMBL/GenBank/DDBJ whole genome shotgun (WGS) entry which is preliminary data.</text>
</comment>
<name>A0ABT5UFS8_9GAMM</name>
<evidence type="ECO:0000313" key="5">
    <source>
        <dbReference type="Proteomes" id="UP001528823"/>
    </source>
</evidence>
<feature type="coiled-coil region" evidence="1">
    <location>
        <begin position="136"/>
        <end position="170"/>
    </location>
</feature>
<evidence type="ECO:0000313" key="4">
    <source>
        <dbReference type="EMBL" id="MDE1465045.1"/>
    </source>
</evidence>
<evidence type="ECO:0000259" key="3">
    <source>
        <dbReference type="Pfam" id="PF26002"/>
    </source>
</evidence>
<feature type="domain" description="AprE-like beta-barrel" evidence="3">
    <location>
        <begin position="302"/>
        <end position="395"/>
    </location>
</feature>
<dbReference type="Gene3D" id="2.40.30.170">
    <property type="match status" value="1"/>
</dbReference>
<dbReference type="InterPro" id="IPR058982">
    <property type="entry name" value="Beta-barrel_AprE"/>
</dbReference>